<evidence type="ECO:0000313" key="4">
    <source>
        <dbReference type="EMBL" id="KAK9284950.1"/>
    </source>
</evidence>
<gene>
    <name evidence="4" type="ORF">L1049_024132</name>
</gene>
<evidence type="ECO:0000256" key="2">
    <source>
        <dbReference type="ARBA" id="ARBA00022840"/>
    </source>
</evidence>
<dbReference type="SUPFAM" id="SSF56112">
    <property type="entry name" value="Protein kinase-like (PK-like)"/>
    <property type="match status" value="1"/>
</dbReference>
<dbReference type="GO" id="GO:0005524">
    <property type="term" value="F:ATP binding"/>
    <property type="evidence" value="ECO:0007669"/>
    <property type="project" value="UniProtKB-KW"/>
</dbReference>
<dbReference type="InterPro" id="IPR011009">
    <property type="entry name" value="Kinase-like_dom_sf"/>
</dbReference>
<dbReference type="GO" id="GO:0005886">
    <property type="term" value="C:plasma membrane"/>
    <property type="evidence" value="ECO:0007669"/>
    <property type="project" value="TreeGrafter"/>
</dbReference>
<evidence type="ECO:0000259" key="3">
    <source>
        <dbReference type="PROSITE" id="PS50011"/>
    </source>
</evidence>
<keyword evidence="5" id="KW-1185">Reference proteome</keyword>
<comment type="caution">
    <text evidence="4">The sequence shown here is derived from an EMBL/GenBank/DDBJ whole genome shotgun (WGS) entry which is preliminary data.</text>
</comment>
<keyword evidence="1" id="KW-0547">Nucleotide-binding</keyword>
<dbReference type="Pfam" id="PF07714">
    <property type="entry name" value="PK_Tyr_Ser-Thr"/>
    <property type="match status" value="1"/>
</dbReference>
<dbReference type="PROSITE" id="PS50011">
    <property type="entry name" value="PROTEIN_KINASE_DOM"/>
    <property type="match status" value="1"/>
</dbReference>
<dbReference type="InterPro" id="IPR000719">
    <property type="entry name" value="Prot_kinase_dom"/>
</dbReference>
<dbReference type="GO" id="GO:0004672">
    <property type="term" value="F:protein kinase activity"/>
    <property type="evidence" value="ECO:0007669"/>
    <property type="project" value="InterPro"/>
</dbReference>
<dbReference type="InterPro" id="IPR001245">
    <property type="entry name" value="Ser-Thr/Tyr_kinase_cat_dom"/>
</dbReference>
<dbReference type="Gene3D" id="3.30.200.20">
    <property type="entry name" value="Phosphorylase Kinase, domain 1"/>
    <property type="match status" value="1"/>
</dbReference>
<proteinExistence type="predicted"/>
<evidence type="ECO:0000256" key="1">
    <source>
        <dbReference type="ARBA" id="ARBA00022741"/>
    </source>
</evidence>
<dbReference type="PANTHER" id="PTHR27001">
    <property type="entry name" value="OS01G0253100 PROTEIN"/>
    <property type="match status" value="1"/>
</dbReference>
<accession>A0AAP0X4J8</accession>
<name>A0AAP0X4J8_LIQFO</name>
<reference evidence="4 5" key="1">
    <citation type="journal article" date="2024" name="Plant J.">
        <title>Genome sequences and population genomics reveal climatic adaptation and genomic divergence between two closely related sweetgum species.</title>
        <authorList>
            <person name="Xu W.Q."/>
            <person name="Ren C.Q."/>
            <person name="Zhang X.Y."/>
            <person name="Comes H.P."/>
            <person name="Liu X.H."/>
            <person name="Li Y.G."/>
            <person name="Kettle C.J."/>
            <person name="Jalonen R."/>
            <person name="Gaisberger H."/>
            <person name="Ma Y.Z."/>
            <person name="Qiu Y.X."/>
        </authorList>
    </citation>
    <scope>NUCLEOTIDE SEQUENCE [LARGE SCALE GENOMIC DNA]</scope>
    <source>
        <strain evidence="4">Hangzhou</strain>
    </source>
</reference>
<dbReference type="PANTHER" id="PTHR27001:SF931">
    <property type="entry name" value="OS11G0664100 PROTEIN"/>
    <property type="match status" value="1"/>
</dbReference>
<keyword evidence="2" id="KW-0067">ATP-binding</keyword>
<dbReference type="Proteomes" id="UP001415857">
    <property type="component" value="Unassembled WGS sequence"/>
</dbReference>
<protein>
    <recommendedName>
        <fullName evidence="3">Protein kinase domain-containing protein</fullName>
    </recommendedName>
</protein>
<sequence length="125" mass="14568">MVSNVIACVKYKDLEECTNGFSKENFIGKFQFGKVYRGMFLDEEVIVKIWEGPTIYKVYPGDNDSRMSDEVALLKHETLKSHPNLVKLIGHCRKDEKPGIIYHLKSLDTVHNLLDKEQRRNIKFH</sequence>
<evidence type="ECO:0000313" key="5">
    <source>
        <dbReference type="Proteomes" id="UP001415857"/>
    </source>
</evidence>
<dbReference type="EMBL" id="JBBPBK010000005">
    <property type="protein sequence ID" value="KAK9284950.1"/>
    <property type="molecule type" value="Genomic_DNA"/>
</dbReference>
<dbReference type="AlphaFoldDB" id="A0AAP0X4J8"/>
<organism evidence="4 5">
    <name type="scientific">Liquidambar formosana</name>
    <name type="common">Formosan gum</name>
    <dbReference type="NCBI Taxonomy" id="63359"/>
    <lineage>
        <taxon>Eukaryota</taxon>
        <taxon>Viridiplantae</taxon>
        <taxon>Streptophyta</taxon>
        <taxon>Embryophyta</taxon>
        <taxon>Tracheophyta</taxon>
        <taxon>Spermatophyta</taxon>
        <taxon>Magnoliopsida</taxon>
        <taxon>eudicotyledons</taxon>
        <taxon>Gunneridae</taxon>
        <taxon>Pentapetalae</taxon>
        <taxon>Saxifragales</taxon>
        <taxon>Altingiaceae</taxon>
        <taxon>Liquidambar</taxon>
    </lineage>
</organism>
<feature type="domain" description="Protein kinase" evidence="3">
    <location>
        <begin position="21"/>
        <end position="125"/>
    </location>
</feature>